<sequence length="123" mass="13503">MSGKFILVKERTKYRFNLVDDAGDILFKGAIASTKDMAQRKVDLMRSWGDDLKYHLQPMAGPHGGYTIRGEEHTSREGEQGRIGDAAPLGFSAVFETEAEMDKVRDAIIAAAKGALVEDQTGE</sequence>
<evidence type="ECO:0000313" key="2">
    <source>
        <dbReference type="Proteomes" id="UP001487305"/>
    </source>
</evidence>
<protein>
    <recommendedName>
        <fullName evidence="3">DUF1508 domain-containing protein</fullName>
    </recommendedName>
</protein>
<evidence type="ECO:0008006" key="3">
    <source>
        <dbReference type="Google" id="ProtNLM"/>
    </source>
</evidence>
<reference evidence="1 2" key="1">
    <citation type="submission" date="2024-04" db="EMBL/GenBank/DDBJ databases">
        <title>Human intestinal bacterial collection.</title>
        <authorList>
            <person name="Pauvert C."/>
            <person name="Hitch T.C.A."/>
            <person name="Clavel T."/>
        </authorList>
    </citation>
    <scope>NUCLEOTIDE SEQUENCE [LARGE SCALE GENOMIC DNA]</scope>
    <source>
        <strain evidence="1 2">CLA-KB-H42</strain>
    </source>
</reference>
<comment type="caution">
    <text evidence="1">The sequence shown here is derived from an EMBL/GenBank/DDBJ whole genome shotgun (WGS) entry which is preliminary data.</text>
</comment>
<name>A0ABV1JAD0_9ACTN</name>
<dbReference type="Gene3D" id="2.30.29.80">
    <property type="match status" value="1"/>
</dbReference>
<keyword evidence="2" id="KW-1185">Reference proteome</keyword>
<dbReference type="EMBL" id="JBBNOP010000001">
    <property type="protein sequence ID" value="MEQ3361647.1"/>
    <property type="molecule type" value="Genomic_DNA"/>
</dbReference>
<evidence type="ECO:0000313" key="1">
    <source>
        <dbReference type="EMBL" id="MEQ3361647.1"/>
    </source>
</evidence>
<proteinExistence type="predicted"/>
<organism evidence="1 2">
    <name type="scientific">Raoultibacter massiliensis</name>
    <dbReference type="NCBI Taxonomy" id="1852371"/>
    <lineage>
        <taxon>Bacteria</taxon>
        <taxon>Bacillati</taxon>
        <taxon>Actinomycetota</taxon>
        <taxon>Coriobacteriia</taxon>
        <taxon>Eggerthellales</taxon>
        <taxon>Eggerthellaceae</taxon>
        <taxon>Raoultibacter</taxon>
    </lineage>
</organism>
<accession>A0ABV1JAD0</accession>
<dbReference type="Proteomes" id="UP001487305">
    <property type="component" value="Unassembled WGS sequence"/>
</dbReference>
<dbReference type="RefSeq" id="WP_102375432.1">
    <property type="nucleotide sequence ID" value="NZ_JBBNOP010000001.1"/>
</dbReference>
<gene>
    <name evidence="1" type="ORF">AAA083_01515</name>
</gene>